<dbReference type="EMBL" id="JAVFKD010000012">
    <property type="protein sequence ID" value="KAK5994164.1"/>
    <property type="molecule type" value="Genomic_DNA"/>
</dbReference>
<dbReference type="Gene3D" id="3.40.390.10">
    <property type="entry name" value="Collagenase (Catalytic Domain)"/>
    <property type="match status" value="1"/>
</dbReference>
<feature type="signal peptide" evidence="1">
    <location>
        <begin position="1"/>
        <end position="23"/>
    </location>
</feature>
<evidence type="ECO:0000256" key="1">
    <source>
        <dbReference type="SAM" id="SignalP"/>
    </source>
</evidence>
<reference evidence="2 3" key="1">
    <citation type="submission" date="2024-01" db="EMBL/GenBank/DDBJ databases">
        <title>Complete genome of Cladobotryum mycophilum ATHUM6906.</title>
        <authorList>
            <person name="Christinaki A.C."/>
            <person name="Myridakis A.I."/>
            <person name="Kouvelis V.N."/>
        </authorList>
    </citation>
    <scope>NUCLEOTIDE SEQUENCE [LARGE SCALE GENOMIC DNA]</scope>
    <source>
        <strain evidence="2 3">ATHUM6906</strain>
    </source>
</reference>
<protein>
    <submittedName>
        <fullName evidence="2">Conidiation-specific protein 13</fullName>
    </submittedName>
</protein>
<feature type="chain" id="PRO_5045515703" evidence="1">
    <location>
        <begin position="24"/>
        <end position="306"/>
    </location>
</feature>
<evidence type="ECO:0000313" key="2">
    <source>
        <dbReference type="EMBL" id="KAK5994164.1"/>
    </source>
</evidence>
<dbReference type="InterPro" id="IPR024079">
    <property type="entry name" value="MetalloPept_cat_dom_sf"/>
</dbReference>
<comment type="caution">
    <text evidence="2">The sequence shown here is derived from an EMBL/GenBank/DDBJ whole genome shotgun (WGS) entry which is preliminary data.</text>
</comment>
<keyword evidence="3" id="KW-1185">Reference proteome</keyword>
<sequence>MVAAKVSQLFALASASLLAQVSARLDKPLIQPPIPGLDNGLFQNLPARGSTKSQWQYGLIPDRCRDVANAEKHTPYEVEVYSVQYDDCPDAWVFCRHKDATPSIDQMIEVFGRLPVRIRDYVRTTIAMPGPRSAYTYSDLGDNIYFGDFQNYPTLFVHEIGHTMDNNVYHKGSDFSASQQWLNAYNQDSAISDDYARTNQAENVAQETVIALFNTIVPGGIRSVEPNAAAISHQYTALQNVLGDILHPGGQCQNRFQNAGVVCMGPDAPCPNQVESHIPFNLTLSDAVMPIPVRQGPGKKVCTLHE</sequence>
<dbReference type="Proteomes" id="UP001338125">
    <property type="component" value="Unassembled WGS sequence"/>
</dbReference>
<evidence type="ECO:0000313" key="3">
    <source>
        <dbReference type="Proteomes" id="UP001338125"/>
    </source>
</evidence>
<proteinExistence type="predicted"/>
<keyword evidence="1" id="KW-0732">Signal</keyword>
<organism evidence="2 3">
    <name type="scientific">Cladobotryum mycophilum</name>
    <dbReference type="NCBI Taxonomy" id="491253"/>
    <lineage>
        <taxon>Eukaryota</taxon>
        <taxon>Fungi</taxon>
        <taxon>Dikarya</taxon>
        <taxon>Ascomycota</taxon>
        <taxon>Pezizomycotina</taxon>
        <taxon>Sordariomycetes</taxon>
        <taxon>Hypocreomycetidae</taxon>
        <taxon>Hypocreales</taxon>
        <taxon>Hypocreaceae</taxon>
        <taxon>Cladobotryum</taxon>
    </lineage>
</organism>
<accession>A0ABR0SPQ1</accession>
<gene>
    <name evidence="2" type="ORF">PT974_07606</name>
</gene>
<dbReference type="SUPFAM" id="SSF55486">
    <property type="entry name" value="Metalloproteases ('zincins'), catalytic domain"/>
    <property type="match status" value="1"/>
</dbReference>
<name>A0ABR0SPQ1_9HYPO</name>